<dbReference type="GeneID" id="36290802"/>
<feature type="compositionally biased region" description="Low complexity" evidence="1">
    <location>
        <begin position="81"/>
        <end position="101"/>
    </location>
</feature>
<dbReference type="EMBL" id="KV441407">
    <property type="protein sequence ID" value="OAF55700.2"/>
    <property type="molecule type" value="Genomic_DNA"/>
</dbReference>
<reference evidence="2" key="1">
    <citation type="submission" date="2016-03" db="EMBL/GenBank/DDBJ databases">
        <title>Updated assembly of Pseudogymnoascus destructans, the fungus causing white-nose syndrome of bats.</title>
        <authorList>
            <person name="Palmer J.M."/>
            <person name="Drees K.P."/>
            <person name="Foster J.T."/>
            <person name="Lindner D.L."/>
        </authorList>
    </citation>
    <scope>NUCLEOTIDE SEQUENCE [LARGE SCALE GENOMIC DNA]</scope>
    <source>
        <strain evidence="2">20631-21</strain>
    </source>
</reference>
<evidence type="ECO:0000313" key="2">
    <source>
        <dbReference type="EMBL" id="OAF55700.2"/>
    </source>
</evidence>
<dbReference type="AlphaFoldDB" id="A0A177A280"/>
<evidence type="ECO:0000256" key="1">
    <source>
        <dbReference type="SAM" id="MobiDB-lite"/>
    </source>
</evidence>
<feature type="region of interest" description="Disordered" evidence="1">
    <location>
        <begin position="81"/>
        <end position="117"/>
    </location>
</feature>
<accession>A0A177A280</accession>
<protein>
    <submittedName>
        <fullName evidence="2">Uncharacterized protein</fullName>
    </submittedName>
</protein>
<gene>
    <name evidence="2" type="ORF">VC83_07758</name>
</gene>
<proteinExistence type="predicted"/>
<name>A0A177A280_9PEZI</name>
<sequence length="208" mass="22255">MSWVVQRAEGGLVKMVDGSTETREGVLWDQVSTKAPSVQLQACDEVAAANVDIQPQPPPQPPPHLHHRHRHRHTYTYTTATATATATVTPTPFTPTPTHTYTHTHPHPLHPSTPSQSPNLQSLYPLAEFGENSGAIHSLVTSTDSGAFQRAEVESATRPGGVSPSTISTGGDYTTTVQYSHMSLCRDAENSTSVRASSQATVCSAHSP</sequence>
<organism evidence="2">
    <name type="scientific">Pseudogymnoascus destructans</name>
    <dbReference type="NCBI Taxonomy" id="655981"/>
    <lineage>
        <taxon>Eukaryota</taxon>
        <taxon>Fungi</taxon>
        <taxon>Dikarya</taxon>
        <taxon>Ascomycota</taxon>
        <taxon>Pezizomycotina</taxon>
        <taxon>Leotiomycetes</taxon>
        <taxon>Thelebolales</taxon>
        <taxon>Thelebolaceae</taxon>
        <taxon>Pseudogymnoascus</taxon>
    </lineage>
</organism>
<dbReference type="Proteomes" id="UP000077154">
    <property type="component" value="Unassembled WGS sequence"/>
</dbReference>
<dbReference type="RefSeq" id="XP_024320999.1">
    <property type="nucleotide sequence ID" value="XM_024471323.1"/>
</dbReference>